<feature type="transmembrane region" description="Helical" evidence="2">
    <location>
        <begin position="369"/>
        <end position="392"/>
    </location>
</feature>
<feature type="region of interest" description="Disordered" evidence="1">
    <location>
        <begin position="320"/>
        <end position="359"/>
    </location>
</feature>
<dbReference type="AlphaFoldDB" id="A0A7R8CV71"/>
<evidence type="ECO:0000313" key="5">
    <source>
        <dbReference type="Proteomes" id="UP000675881"/>
    </source>
</evidence>
<evidence type="ECO:0000313" key="4">
    <source>
        <dbReference type="EMBL" id="CAF2906130.1"/>
    </source>
</evidence>
<proteinExistence type="predicted"/>
<dbReference type="EMBL" id="HG994582">
    <property type="protein sequence ID" value="CAF2906130.1"/>
    <property type="molecule type" value="Genomic_DNA"/>
</dbReference>
<keyword evidence="2" id="KW-0472">Membrane</keyword>
<dbReference type="Proteomes" id="UP000675881">
    <property type="component" value="Chromosome 3"/>
</dbReference>
<keyword evidence="3" id="KW-0732">Signal</keyword>
<keyword evidence="5" id="KW-1185">Reference proteome</keyword>
<gene>
    <name evidence="4" type="ORF">LSAA_7565</name>
</gene>
<name>A0A7R8CV71_LEPSM</name>
<sequence>MLKVFLLVYSLIFIQKGLALEEIRGVTGDELKIECSIEGDACLFTSARGKRVCAYDGDTNCERHQGIKIKRIGNVCHLSFSPLLEDEHYGQWSCQDETWYGDIEILKTFEISPPMELFYSEKEYMNYPGSSLQWRVGNEVISNDNPYVQTDVNQWEQILNYEPVMEDNHKRLTCYINENIEDQADGINLHMVDFEFHSQTIYYTLQENIDKEIIIESDFKSYPEPRVENVFWKVGGIKLHPGETNGNGFSSTKIMSTGDSEYTVKLNIPPDSIDMNTLLVEENYLSVDIANIREPFKVPIVFEKATNDVEAIIPVPPPIGPSQSESIVPSQPESIVPSQPESIVPSQSEPDSPTNSIQSTVSKLSNSSILGYILGGIIVFLVLGCCIGYYIYKCCCGKKDDDHPNNYYPKEGETKVLQPLTLDETTIVEDNIFNHNNSISILNGSVKEQKREDAALNFSTFTRSPDIEKENRKLTWSQINEGSYTTEKYNPAYRPANHKTPHLEISSNDGKELVKTKDPNDLPTKGTSVFYTESNQKSASGIEHLEYSQTDLLVGSRETSLVGPNASGNTICHSERNNSNQTNNASIETTIRGNTSMRLSSLGNQVEVVDRQKEIKHFTYDSERLPSIADSRDSHESGYRPIREHMSSYQAYTPLSQRNRVMESPQSGTPNNDECMARTNLSYTETNTLPKKTELLRQSSVKNEYNDSNRIARDTTEVSTFFQDKVHHQVW</sequence>
<accession>A0A7R8CV71</accession>
<feature type="chain" id="PRO_5043467489" evidence="3">
    <location>
        <begin position="20"/>
        <end position="731"/>
    </location>
</feature>
<feature type="signal peptide" evidence="3">
    <location>
        <begin position="1"/>
        <end position="19"/>
    </location>
</feature>
<evidence type="ECO:0000256" key="3">
    <source>
        <dbReference type="SAM" id="SignalP"/>
    </source>
</evidence>
<keyword evidence="2" id="KW-0812">Transmembrane</keyword>
<evidence type="ECO:0000256" key="2">
    <source>
        <dbReference type="SAM" id="Phobius"/>
    </source>
</evidence>
<organism evidence="4 5">
    <name type="scientific">Lepeophtheirus salmonis</name>
    <name type="common">Salmon louse</name>
    <name type="synonym">Caligus salmonis</name>
    <dbReference type="NCBI Taxonomy" id="72036"/>
    <lineage>
        <taxon>Eukaryota</taxon>
        <taxon>Metazoa</taxon>
        <taxon>Ecdysozoa</taxon>
        <taxon>Arthropoda</taxon>
        <taxon>Crustacea</taxon>
        <taxon>Multicrustacea</taxon>
        <taxon>Hexanauplia</taxon>
        <taxon>Copepoda</taxon>
        <taxon>Siphonostomatoida</taxon>
        <taxon>Caligidae</taxon>
        <taxon>Lepeophtheirus</taxon>
    </lineage>
</organism>
<keyword evidence="2" id="KW-1133">Transmembrane helix</keyword>
<evidence type="ECO:0000256" key="1">
    <source>
        <dbReference type="SAM" id="MobiDB-lite"/>
    </source>
</evidence>
<reference evidence="4" key="1">
    <citation type="submission" date="2021-02" db="EMBL/GenBank/DDBJ databases">
        <authorList>
            <person name="Bekaert M."/>
        </authorList>
    </citation>
    <scope>NUCLEOTIDE SEQUENCE</scope>
    <source>
        <strain evidence="4">IoA-00</strain>
    </source>
</reference>
<protein>
    <submittedName>
        <fullName evidence="4">(salmon louse) hypothetical protein</fullName>
    </submittedName>
</protein>
<feature type="compositionally biased region" description="Polar residues" evidence="1">
    <location>
        <begin position="321"/>
        <end position="359"/>
    </location>
</feature>